<sequence>MASNKGNNGSLEKISPTSPQSDVDPYEPTFSPEASDSPTPSSVTVGRDNTSPAPTITDTAAAAMEYDPMMMDDDQALGPTVKIHEVGAT</sequence>
<dbReference type="Proteomes" id="UP000182658">
    <property type="component" value="Unassembled WGS sequence"/>
</dbReference>
<proteinExistence type="predicted"/>
<feature type="region of interest" description="Disordered" evidence="1">
    <location>
        <begin position="1"/>
        <end position="56"/>
    </location>
</feature>
<name>A0A1J7IHY4_9PEZI</name>
<accession>A0A1J7IHY4</accession>
<feature type="compositionally biased region" description="Polar residues" evidence="1">
    <location>
        <begin position="32"/>
        <end position="49"/>
    </location>
</feature>
<gene>
    <name evidence="2" type="ORF">CONLIGDRAFT_425001</name>
</gene>
<evidence type="ECO:0000256" key="1">
    <source>
        <dbReference type="SAM" id="MobiDB-lite"/>
    </source>
</evidence>
<evidence type="ECO:0000313" key="2">
    <source>
        <dbReference type="EMBL" id="OIW27343.1"/>
    </source>
</evidence>
<dbReference type="EMBL" id="KV875099">
    <property type="protein sequence ID" value="OIW27343.1"/>
    <property type="molecule type" value="Genomic_DNA"/>
</dbReference>
<keyword evidence="3" id="KW-1185">Reference proteome</keyword>
<dbReference type="AlphaFoldDB" id="A0A1J7IHY4"/>
<evidence type="ECO:0000313" key="3">
    <source>
        <dbReference type="Proteomes" id="UP000182658"/>
    </source>
</evidence>
<protein>
    <submittedName>
        <fullName evidence="2">Uncharacterized protein</fullName>
    </submittedName>
</protein>
<dbReference type="InParanoid" id="A0A1J7IHY4"/>
<organism evidence="2 3">
    <name type="scientific">Coniochaeta ligniaria NRRL 30616</name>
    <dbReference type="NCBI Taxonomy" id="1408157"/>
    <lineage>
        <taxon>Eukaryota</taxon>
        <taxon>Fungi</taxon>
        <taxon>Dikarya</taxon>
        <taxon>Ascomycota</taxon>
        <taxon>Pezizomycotina</taxon>
        <taxon>Sordariomycetes</taxon>
        <taxon>Sordariomycetidae</taxon>
        <taxon>Coniochaetales</taxon>
        <taxon>Coniochaetaceae</taxon>
        <taxon>Coniochaeta</taxon>
    </lineage>
</organism>
<feature type="compositionally biased region" description="Polar residues" evidence="1">
    <location>
        <begin position="1"/>
        <end position="21"/>
    </location>
</feature>
<reference evidence="2 3" key="1">
    <citation type="submission" date="2016-10" db="EMBL/GenBank/DDBJ databases">
        <title>Draft genome sequence of Coniochaeta ligniaria NRRL30616, a lignocellulolytic fungus for bioabatement of inhibitors in plant biomass hydrolysates.</title>
        <authorList>
            <consortium name="DOE Joint Genome Institute"/>
            <person name="Jimenez D.J."/>
            <person name="Hector R.E."/>
            <person name="Riley R."/>
            <person name="Sun H."/>
            <person name="Grigoriev I.V."/>
            <person name="Van Elsas J.D."/>
            <person name="Nichols N.N."/>
        </authorList>
    </citation>
    <scope>NUCLEOTIDE SEQUENCE [LARGE SCALE GENOMIC DNA]</scope>
    <source>
        <strain evidence="2 3">NRRL 30616</strain>
    </source>
</reference>